<keyword evidence="1" id="KW-0732">Signal</keyword>
<evidence type="ECO:0000256" key="1">
    <source>
        <dbReference type="SAM" id="SignalP"/>
    </source>
</evidence>
<dbReference type="Proteomes" id="UP000532194">
    <property type="component" value="Unassembled WGS sequence"/>
</dbReference>
<proteinExistence type="predicted"/>
<dbReference type="SUPFAM" id="SSF53850">
    <property type="entry name" value="Periplasmic binding protein-like II"/>
    <property type="match status" value="1"/>
</dbReference>
<dbReference type="Gene3D" id="3.40.190.10">
    <property type="entry name" value="Periplasmic binding protein-like II"/>
    <property type="match status" value="2"/>
</dbReference>
<dbReference type="InterPro" id="IPR006059">
    <property type="entry name" value="SBP"/>
</dbReference>
<sequence length="436" mass="46951">MTFKFKKAIAAGLAGAMLFAVSACGSDTASKDGDGGQVTIRFNWWGSDTRAKMQQEVIDNFMEANPDIKVETETSNYDDYITKLSTAAAADDLPDVMTMIDPFMNDYMDTGSLLDLSTLDDLDLSKFSDDTFAGATGADGEKYGVSLGVSGHGLVINPTVFEKYGVEVPDDETWSWDDFSNAAKEISEKSGGEAVGFSIDMTEQMASLWLRQNDEAFGVKGDEQVGFDADTLADWFTFEKSLIDEGATNTPDQAQELQSAGGTPEQSPLALDKSAMSVISMNQLANFESAAGHELKPVLWPGETQAKDRGGWTKQGTFVSVSANTEHPEACAKLIDYLVNNEDAAKIMGLDRGVPANPDMAKAIEPQLSDGDKRFAEWVEKSQEVNTQAFIPMNAGASTVITDSYARAHESVMFGKASAEDAAKTFKSELDAAVTE</sequence>
<evidence type="ECO:0000313" key="2">
    <source>
        <dbReference type="EMBL" id="NMM95107.1"/>
    </source>
</evidence>
<dbReference type="PANTHER" id="PTHR43649:SF11">
    <property type="entry name" value="ABC TRANSPORTER SUBSTRATE-BINDING PROTEIN YESO-RELATED"/>
    <property type="match status" value="1"/>
</dbReference>
<keyword evidence="3" id="KW-1185">Reference proteome</keyword>
<dbReference type="InterPro" id="IPR050490">
    <property type="entry name" value="Bact_solute-bd_prot1"/>
</dbReference>
<protein>
    <submittedName>
        <fullName evidence="2">ABC transporter substrate-binding protein</fullName>
    </submittedName>
</protein>
<dbReference type="AlphaFoldDB" id="A0A7Y0ERJ5"/>
<dbReference type="PANTHER" id="PTHR43649">
    <property type="entry name" value="ARABINOSE-BINDING PROTEIN-RELATED"/>
    <property type="match status" value="1"/>
</dbReference>
<comment type="caution">
    <text evidence="2">The sequence shown here is derived from an EMBL/GenBank/DDBJ whole genome shotgun (WGS) entry which is preliminary data.</text>
</comment>
<evidence type="ECO:0000313" key="3">
    <source>
        <dbReference type="Proteomes" id="UP000532194"/>
    </source>
</evidence>
<accession>A0A7Y0ERJ5</accession>
<organism evidence="2 3">
    <name type="scientific">Bifidobacterium oedipodis</name>
    <dbReference type="NCBI Taxonomy" id="2675322"/>
    <lineage>
        <taxon>Bacteria</taxon>
        <taxon>Bacillati</taxon>
        <taxon>Actinomycetota</taxon>
        <taxon>Actinomycetes</taxon>
        <taxon>Bifidobacteriales</taxon>
        <taxon>Bifidobacteriaceae</taxon>
        <taxon>Bifidobacterium</taxon>
    </lineage>
</organism>
<gene>
    <name evidence="2" type="ORF">G1C95_2295</name>
</gene>
<dbReference type="Pfam" id="PF13416">
    <property type="entry name" value="SBP_bac_8"/>
    <property type="match status" value="1"/>
</dbReference>
<dbReference type="EMBL" id="JAAIII010000009">
    <property type="protein sequence ID" value="NMM95107.1"/>
    <property type="molecule type" value="Genomic_DNA"/>
</dbReference>
<feature type="signal peptide" evidence="1">
    <location>
        <begin position="1"/>
        <end position="25"/>
    </location>
</feature>
<feature type="chain" id="PRO_5031336484" evidence="1">
    <location>
        <begin position="26"/>
        <end position="436"/>
    </location>
</feature>
<dbReference type="RefSeq" id="WP_169173114.1">
    <property type="nucleotide sequence ID" value="NZ_JAAIII010000009.1"/>
</dbReference>
<dbReference type="PROSITE" id="PS51257">
    <property type="entry name" value="PROKAR_LIPOPROTEIN"/>
    <property type="match status" value="1"/>
</dbReference>
<name>A0A7Y0ERJ5_9BIFI</name>
<reference evidence="2 3" key="1">
    <citation type="submission" date="2020-02" db="EMBL/GenBank/DDBJ databases">
        <title>Characterization of phylogenetic diversity of novel bifidobacterial species isolated in Czech ZOOs.</title>
        <authorList>
            <person name="Lugli G.A."/>
            <person name="Vera N.B."/>
            <person name="Ventura M."/>
        </authorList>
    </citation>
    <scope>NUCLEOTIDE SEQUENCE [LARGE SCALE GENOMIC DNA]</scope>
    <source>
        <strain evidence="2 3">DSM 109957</strain>
    </source>
</reference>